<evidence type="ECO:0000313" key="2">
    <source>
        <dbReference type="Proteomes" id="UP000824890"/>
    </source>
</evidence>
<comment type="caution">
    <text evidence="1">The sequence shown here is derived from an EMBL/GenBank/DDBJ whole genome shotgun (WGS) entry which is preliminary data.</text>
</comment>
<organism evidence="1 2">
    <name type="scientific">Brassica napus</name>
    <name type="common">Rape</name>
    <dbReference type="NCBI Taxonomy" id="3708"/>
    <lineage>
        <taxon>Eukaryota</taxon>
        <taxon>Viridiplantae</taxon>
        <taxon>Streptophyta</taxon>
        <taxon>Embryophyta</taxon>
        <taxon>Tracheophyta</taxon>
        <taxon>Spermatophyta</taxon>
        <taxon>Magnoliopsida</taxon>
        <taxon>eudicotyledons</taxon>
        <taxon>Gunneridae</taxon>
        <taxon>Pentapetalae</taxon>
        <taxon>rosids</taxon>
        <taxon>malvids</taxon>
        <taxon>Brassicales</taxon>
        <taxon>Brassicaceae</taxon>
        <taxon>Brassiceae</taxon>
        <taxon>Brassica</taxon>
    </lineage>
</organism>
<proteinExistence type="predicted"/>
<accession>A0ABQ7Y5T5</accession>
<gene>
    <name evidence="1" type="ORF">HID58_080747</name>
</gene>
<reference evidence="1 2" key="1">
    <citation type="submission" date="2021-05" db="EMBL/GenBank/DDBJ databases">
        <title>Genome Assembly of Synthetic Allotetraploid Brassica napus Reveals Homoeologous Exchanges between Subgenomes.</title>
        <authorList>
            <person name="Davis J.T."/>
        </authorList>
    </citation>
    <scope>NUCLEOTIDE SEQUENCE [LARGE SCALE GENOMIC DNA]</scope>
    <source>
        <strain evidence="2">cv. Da-Ae</strain>
        <tissue evidence="1">Seedling</tissue>
    </source>
</reference>
<dbReference type="Proteomes" id="UP000824890">
    <property type="component" value="Unassembled WGS sequence"/>
</dbReference>
<keyword evidence="2" id="KW-1185">Reference proteome</keyword>
<name>A0ABQ7Y5T5_BRANA</name>
<protein>
    <submittedName>
        <fullName evidence="1">Uncharacterized protein</fullName>
    </submittedName>
</protein>
<dbReference type="EMBL" id="JAGKQM010000018">
    <property type="protein sequence ID" value="KAH0863536.1"/>
    <property type="molecule type" value="Genomic_DNA"/>
</dbReference>
<evidence type="ECO:0000313" key="1">
    <source>
        <dbReference type="EMBL" id="KAH0863536.1"/>
    </source>
</evidence>
<sequence>MVILYVFAARWRSSLPVRSMGVTPDLYTHINYFFTRKDNPETLQMHSIVVVHELLKLLQLMPSTIPHSHSMFLDAFREMGEVVSVRFCRDMALGDRINLSISPVSKMRTGKNKSVVFFSRKSVIRLSFDAEAGNEFTTLLCLRFANEWLKDCPCHCCLKHCFLMDLSLTRLPKASMGHPHPCCLVLTVDTVTTSSPSASLMLLLGVYLIELSRRSRGSNKCECGQLNRCG</sequence>